<keyword evidence="3" id="KW-1185">Reference proteome</keyword>
<comment type="caution">
    <text evidence="2">The sequence shown here is derived from an EMBL/GenBank/DDBJ whole genome shotgun (WGS) entry which is preliminary data.</text>
</comment>
<sequence>MRTGLRVLILTSDVFWFACTIWASLYGSPLFGASTGDDGELERLIELARVRAVGPVEGGPGIPDLTWSLLPALERRVRTLSAKTKPVEIDLLDWASDVAREFIARRIGEQP</sequence>
<evidence type="ECO:0000256" key="1">
    <source>
        <dbReference type="SAM" id="Phobius"/>
    </source>
</evidence>
<name>A0A2S9XD47_9BACT</name>
<proteinExistence type="predicted"/>
<organism evidence="2 3">
    <name type="scientific">Enhygromyxa salina</name>
    <dbReference type="NCBI Taxonomy" id="215803"/>
    <lineage>
        <taxon>Bacteria</taxon>
        <taxon>Pseudomonadati</taxon>
        <taxon>Myxococcota</taxon>
        <taxon>Polyangia</taxon>
        <taxon>Nannocystales</taxon>
        <taxon>Nannocystaceae</taxon>
        <taxon>Enhygromyxa</taxon>
    </lineage>
</organism>
<keyword evidence="1" id="KW-0812">Transmembrane</keyword>
<keyword evidence="1" id="KW-0472">Membrane</keyword>
<dbReference type="EMBL" id="PVNK01000269">
    <property type="protein sequence ID" value="PRP90767.1"/>
    <property type="molecule type" value="Genomic_DNA"/>
</dbReference>
<protein>
    <submittedName>
        <fullName evidence="2">Uncharacterized protein</fullName>
    </submittedName>
</protein>
<dbReference type="AlphaFoldDB" id="A0A2S9XD47"/>
<dbReference type="Proteomes" id="UP000237968">
    <property type="component" value="Unassembled WGS sequence"/>
</dbReference>
<feature type="transmembrane region" description="Helical" evidence="1">
    <location>
        <begin position="7"/>
        <end position="25"/>
    </location>
</feature>
<reference evidence="2 3" key="1">
    <citation type="submission" date="2018-03" db="EMBL/GenBank/DDBJ databases">
        <title>Draft Genome Sequences of the Obligatory Marine Myxobacteria Enhygromyxa salina SWB005.</title>
        <authorList>
            <person name="Poehlein A."/>
            <person name="Moghaddam J.A."/>
            <person name="Harms H."/>
            <person name="Alanjari M."/>
            <person name="Koenig G.M."/>
            <person name="Daniel R."/>
            <person name="Schaeberle T.F."/>
        </authorList>
    </citation>
    <scope>NUCLEOTIDE SEQUENCE [LARGE SCALE GENOMIC DNA]</scope>
    <source>
        <strain evidence="2 3">SWB005</strain>
    </source>
</reference>
<accession>A0A2S9XD47</accession>
<gene>
    <name evidence="2" type="ORF">ENSA5_62010</name>
</gene>
<evidence type="ECO:0000313" key="2">
    <source>
        <dbReference type="EMBL" id="PRP90767.1"/>
    </source>
</evidence>
<keyword evidence="1" id="KW-1133">Transmembrane helix</keyword>
<evidence type="ECO:0000313" key="3">
    <source>
        <dbReference type="Proteomes" id="UP000237968"/>
    </source>
</evidence>